<dbReference type="Pfam" id="PF11775">
    <property type="entry name" value="CobT_C"/>
    <property type="match status" value="1"/>
</dbReference>
<dbReference type="SUPFAM" id="SSF53300">
    <property type="entry name" value="vWA-like"/>
    <property type="match status" value="1"/>
</dbReference>
<dbReference type="AlphaFoldDB" id="A0A174A4K1"/>
<proteinExistence type="predicted"/>
<evidence type="ECO:0000259" key="1">
    <source>
        <dbReference type="Pfam" id="PF11775"/>
    </source>
</evidence>
<dbReference type="EMBL" id="CYYV01000003">
    <property type="protein sequence ID" value="CUN83237.1"/>
    <property type="molecule type" value="Genomic_DNA"/>
</dbReference>
<dbReference type="Proteomes" id="UP000095706">
    <property type="component" value="Unassembled WGS sequence"/>
</dbReference>
<evidence type="ECO:0000313" key="2">
    <source>
        <dbReference type="EMBL" id="CUN83237.1"/>
    </source>
</evidence>
<name>A0A174A4K1_9FIRM</name>
<dbReference type="RefSeq" id="WP_055226485.1">
    <property type="nucleotide sequence ID" value="NZ_CYYV01000003.1"/>
</dbReference>
<organism evidence="2 3">
    <name type="scientific">Fusicatenibacter saccharivorans</name>
    <dbReference type="NCBI Taxonomy" id="1150298"/>
    <lineage>
        <taxon>Bacteria</taxon>
        <taxon>Bacillati</taxon>
        <taxon>Bacillota</taxon>
        <taxon>Clostridia</taxon>
        <taxon>Lachnospirales</taxon>
        <taxon>Lachnospiraceae</taxon>
        <taxon>Fusicatenibacter</taxon>
    </lineage>
</organism>
<dbReference type="InterPro" id="IPR036465">
    <property type="entry name" value="vWFA_dom_sf"/>
</dbReference>
<sequence>MVTEETLKTHEMELESRIRNLVWTVSGDYTLKLNPDVERYAKEPDTVLYDTIRQGAFSCYFEREAYSLYLVKKVYSGAAEGELMMLAQLVTEEAVSKRLESERPGVKGFRRRAAEEILDHSFESLSKNETGRLKLEYLRGRREEDEGKSPSYSGKTREWMELLKHASETADTMELIRVTDELYNKVVDPAFVKKHGDLASVLAVTIEELTEYSWKDFLSEELYEDGLETYLERVSLDMTNFTSKEAEEKKEKTAGSDTKKVVVVDEKALARMYQYIQRNYGKTWLSESEEKSRNYQLCRGIHSDCSLYYTEGVLKNPVGKYYQLSYAQKQKDKNLHAYYDQHRAVRQNISLLYQELKKAMLLQEDQSFADADHGILQPARMWKVGRSQNADLFRLEQRRNSLDFVVDILVDASGSQRPRQENVTLQTYILAETLSRLHIPFRVMSFCTFWDYTILHRMRDYDDPREKNSNIFEYITSSNNRDGLAVKAAGIDLLKRQEDRKLLILLSDGKPYDVLVNRPNARNPKPYRDDYALHDTATEVRRLRQQGVSVLGVFVGEETELMAEQKIFGKDFAYARDIRNFSHMVGSYLRRKIEE</sequence>
<dbReference type="InterPro" id="IPR025861">
    <property type="entry name" value="CobT_VWA_dom"/>
</dbReference>
<feature type="domain" description="Cobalamin biosynthesis protein CobT VWA" evidence="1">
    <location>
        <begin position="393"/>
        <end position="451"/>
    </location>
</feature>
<dbReference type="PANTHER" id="PTHR41248">
    <property type="entry name" value="NORD PROTEIN"/>
    <property type="match status" value="1"/>
</dbReference>
<reference evidence="2 3" key="1">
    <citation type="submission" date="2015-09" db="EMBL/GenBank/DDBJ databases">
        <authorList>
            <consortium name="Pathogen Informatics"/>
        </authorList>
    </citation>
    <scope>NUCLEOTIDE SEQUENCE [LARGE SCALE GENOMIC DNA]</scope>
    <source>
        <strain evidence="2 3">2789STDY5608849</strain>
    </source>
</reference>
<dbReference type="Gene3D" id="3.40.50.410">
    <property type="entry name" value="von Willebrand factor, type A domain"/>
    <property type="match status" value="1"/>
</dbReference>
<protein>
    <submittedName>
        <fullName evidence="2">Nitric oxide reductase activation protein</fullName>
    </submittedName>
</protein>
<accession>A0A174A4K1</accession>
<evidence type="ECO:0000313" key="3">
    <source>
        <dbReference type="Proteomes" id="UP000095706"/>
    </source>
</evidence>
<dbReference type="InterPro" id="IPR051928">
    <property type="entry name" value="NorD/CobT"/>
</dbReference>
<gene>
    <name evidence="2" type="ORF">ERS852406_00770</name>
</gene>
<dbReference type="PANTHER" id="PTHR41248:SF1">
    <property type="entry name" value="NORD PROTEIN"/>
    <property type="match status" value="1"/>
</dbReference>